<dbReference type="RefSeq" id="WP_227322918.1">
    <property type="nucleotide sequence ID" value="NZ_JAESVB010000011.1"/>
</dbReference>
<comment type="caution">
    <text evidence="1">The sequence shown here is derived from an EMBL/GenBank/DDBJ whole genome shotgun (WGS) entry which is preliminary data.</text>
</comment>
<dbReference type="EMBL" id="JAESVB010000011">
    <property type="protein sequence ID" value="MCB8877266.1"/>
    <property type="molecule type" value="Genomic_DNA"/>
</dbReference>
<name>A0A963YUE9_9PROT</name>
<dbReference type="Proteomes" id="UP000708298">
    <property type="component" value="Unassembled WGS sequence"/>
</dbReference>
<accession>A0A963YUE9</accession>
<keyword evidence="1" id="KW-0489">Methyltransferase</keyword>
<keyword evidence="1" id="KW-0808">Transferase</keyword>
<proteinExistence type="predicted"/>
<dbReference type="SUPFAM" id="SSF53335">
    <property type="entry name" value="S-adenosyl-L-methionine-dependent methyltransferases"/>
    <property type="match status" value="1"/>
</dbReference>
<evidence type="ECO:0000313" key="1">
    <source>
        <dbReference type="EMBL" id="MCB8877266.1"/>
    </source>
</evidence>
<keyword evidence="2" id="KW-1185">Reference proteome</keyword>
<protein>
    <submittedName>
        <fullName evidence="1">Class I SAM-dependent methyltransferase</fullName>
    </submittedName>
</protein>
<organism evidence="1 2">
    <name type="scientific">Acidisoma silvae</name>
    <dbReference type="NCBI Taxonomy" id="2802396"/>
    <lineage>
        <taxon>Bacteria</taxon>
        <taxon>Pseudomonadati</taxon>
        <taxon>Pseudomonadota</taxon>
        <taxon>Alphaproteobacteria</taxon>
        <taxon>Acetobacterales</taxon>
        <taxon>Acidocellaceae</taxon>
        <taxon>Acidisoma</taxon>
    </lineage>
</organism>
<reference evidence="1" key="1">
    <citation type="journal article" date="2021" name="Microorganisms">
        <title>Acidisoma silvae sp. nov. and Acidisomacellulosilytica sp. nov., Two Acidophilic Bacteria Isolated from Decaying Wood, Hydrolyzing Cellulose and Producing Poly-3-hydroxybutyrate.</title>
        <authorList>
            <person name="Mieszkin S."/>
            <person name="Pouder E."/>
            <person name="Uroz S."/>
            <person name="Simon-Colin C."/>
            <person name="Alain K."/>
        </authorList>
    </citation>
    <scope>NUCLEOTIDE SEQUENCE</scope>
    <source>
        <strain evidence="1">HW T2.11</strain>
    </source>
</reference>
<sequence>MSKPDHIGTDYKTVLGWFHKRLRPKTYLEIGTQNGFTLSLATCASIAIDPQFQISSGATVNNKPACHLFQMPSDDFFESHQPSTIFGRLVDLAFLDGMHRCEFLLRDFMHTEPHCKQNSVILLHDCLPLDEGMTSRVQGTGSSTGDRRYGWWTGDVWRTALALKRYRPDLEIAAYDAQPTGLIAITNLDPQSTLLADRYSDIVRDMRSWTLDLDAYFREVHVESTDAIATEEKMNTRFWL</sequence>
<dbReference type="GO" id="GO:0008168">
    <property type="term" value="F:methyltransferase activity"/>
    <property type="evidence" value="ECO:0007669"/>
    <property type="project" value="UniProtKB-KW"/>
</dbReference>
<dbReference type="Gene3D" id="3.40.50.150">
    <property type="entry name" value="Vaccinia Virus protein VP39"/>
    <property type="match status" value="1"/>
</dbReference>
<evidence type="ECO:0000313" key="2">
    <source>
        <dbReference type="Proteomes" id="UP000708298"/>
    </source>
</evidence>
<dbReference type="GO" id="GO:0032259">
    <property type="term" value="P:methylation"/>
    <property type="evidence" value="ECO:0007669"/>
    <property type="project" value="UniProtKB-KW"/>
</dbReference>
<dbReference type="AlphaFoldDB" id="A0A963YUE9"/>
<gene>
    <name evidence="1" type="ORF">ASILVAE211_18865</name>
</gene>
<dbReference type="Pfam" id="PF13578">
    <property type="entry name" value="Methyltransf_24"/>
    <property type="match status" value="1"/>
</dbReference>
<reference evidence="1" key="2">
    <citation type="submission" date="2021-01" db="EMBL/GenBank/DDBJ databases">
        <authorList>
            <person name="Mieszkin S."/>
            <person name="Pouder E."/>
            <person name="Alain K."/>
        </authorList>
    </citation>
    <scope>NUCLEOTIDE SEQUENCE</scope>
    <source>
        <strain evidence="1">HW T2.11</strain>
    </source>
</reference>
<dbReference type="InterPro" id="IPR029063">
    <property type="entry name" value="SAM-dependent_MTases_sf"/>
</dbReference>